<proteinExistence type="predicted"/>
<organism evidence="1 2">
    <name type="scientific">Heliocybe sulcata</name>
    <dbReference type="NCBI Taxonomy" id="5364"/>
    <lineage>
        <taxon>Eukaryota</taxon>
        <taxon>Fungi</taxon>
        <taxon>Dikarya</taxon>
        <taxon>Basidiomycota</taxon>
        <taxon>Agaricomycotina</taxon>
        <taxon>Agaricomycetes</taxon>
        <taxon>Gloeophyllales</taxon>
        <taxon>Gloeophyllaceae</taxon>
        <taxon>Heliocybe</taxon>
    </lineage>
</organism>
<dbReference type="EMBL" id="ML213504">
    <property type="protein sequence ID" value="TFK56302.1"/>
    <property type="molecule type" value="Genomic_DNA"/>
</dbReference>
<evidence type="ECO:0000313" key="2">
    <source>
        <dbReference type="Proteomes" id="UP000305948"/>
    </source>
</evidence>
<sequence length="141" mass="16452">MPWIEDTVKDLMKIPLTEITHKMAQMISPDAYCMLSSTYSRIAEHRLTLAFYPSWWMGLVKHLLHPDQGKTRLQILMLLEEVKIHGMCLECKNMNADWVRDQGALTEDERELKKAINEVVAWYILKKKVSEEGEDNMMDAV</sequence>
<gene>
    <name evidence="1" type="ORF">OE88DRAFT_1641966</name>
</gene>
<evidence type="ECO:0000313" key="1">
    <source>
        <dbReference type="EMBL" id="TFK56302.1"/>
    </source>
</evidence>
<dbReference type="Proteomes" id="UP000305948">
    <property type="component" value="Unassembled WGS sequence"/>
</dbReference>
<accession>A0A5C3NFY4</accession>
<dbReference type="OrthoDB" id="2804507at2759"/>
<reference evidence="1 2" key="1">
    <citation type="journal article" date="2019" name="Nat. Ecol. Evol.">
        <title>Megaphylogeny resolves global patterns of mushroom evolution.</title>
        <authorList>
            <person name="Varga T."/>
            <person name="Krizsan K."/>
            <person name="Foldi C."/>
            <person name="Dima B."/>
            <person name="Sanchez-Garcia M."/>
            <person name="Sanchez-Ramirez S."/>
            <person name="Szollosi G.J."/>
            <person name="Szarkandi J.G."/>
            <person name="Papp V."/>
            <person name="Albert L."/>
            <person name="Andreopoulos W."/>
            <person name="Angelini C."/>
            <person name="Antonin V."/>
            <person name="Barry K.W."/>
            <person name="Bougher N.L."/>
            <person name="Buchanan P."/>
            <person name="Buyck B."/>
            <person name="Bense V."/>
            <person name="Catcheside P."/>
            <person name="Chovatia M."/>
            <person name="Cooper J."/>
            <person name="Damon W."/>
            <person name="Desjardin D."/>
            <person name="Finy P."/>
            <person name="Geml J."/>
            <person name="Haridas S."/>
            <person name="Hughes K."/>
            <person name="Justo A."/>
            <person name="Karasinski D."/>
            <person name="Kautmanova I."/>
            <person name="Kiss B."/>
            <person name="Kocsube S."/>
            <person name="Kotiranta H."/>
            <person name="LaButti K.M."/>
            <person name="Lechner B.E."/>
            <person name="Liimatainen K."/>
            <person name="Lipzen A."/>
            <person name="Lukacs Z."/>
            <person name="Mihaltcheva S."/>
            <person name="Morgado L.N."/>
            <person name="Niskanen T."/>
            <person name="Noordeloos M.E."/>
            <person name="Ohm R.A."/>
            <person name="Ortiz-Santana B."/>
            <person name="Ovrebo C."/>
            <person name="Racz N."/>
            <person name="Riley R."/>
            <person name="Savchenko A."/>
            <person name="Shiryaev A."/>
            <person name="Soop K."/>
            <person name="Spirin V."/>
            <person name="Szebenyi C."/>
            <person name="Tomsovsky M."/>
            <person name="Tulloss R.E."/>
            <person name="Uehling J."/>
            <person name="Grigoriev I.V."/>
            <person name="Vagvolgyi C."/>
            <person name="Papp T."/>
            <person name="Martin F.M."/>
            <person name="Miettinen O."/>
            <person name="Hibbett D.S."/>
            <person name="Nagy L.G."/>
        </authorList>
    </citation>
    <scope>NUCLEOTIDE SEQUENCE [LARGE SCALE GENOMIC DNA]</scope>
    <source>
        <strain evidence="1 2">OMC1185</strain>
    </source>
</reference>
<keyword evidence="2" id="KW-1185">Reference proteome</keyword>
<name>A0A5C3NFY4_9AGAM</name>
<protein>
    <submittedName>
        <fullName evidence="1">Uncharacterized protein</fullName>
    </submittedName>
</protein>
<dbReference type="AlphaFoldDB" id="A0A5C3NFY4"/>